<reference evidence="2 3" key="1">
    <citation type="submission" date="2014-12" db="EMBL/GenBank/DDBJ databases">
        <title>Draft Genome Sequences of Five Spore-Forming Food Isolates of Bacillus pumilus.</title>
        <authorList>
            <person name="de Jong A."/>
            <person name="van Heel A.J."/>
            <person name="Montalban-Lopez M."/>
            <person name="Krawczyk A.O."/>
            <person name="Berendsen E.M."/>
            <person name="Wells-Bennik M."/>
            <person name="Kuipers O.P."/>
        </authorList>
    </citation>
    <scope>NUCLEOTIDE SEQUENCE [LARGE SCALE GENOMIC DNA]</scope>
    <source>
        <strain evidence="2 3">B4127</strain>
    </source>
</reference>
<organism evidence="2 3">
    <name type="scientific">Bacillus pumilus</name>
    <name type="common">Bacillus mesentericus</name>
    <dbReference type="NCBI Taxonomy" id="1408"/>
    <lineage>
        <taxon>Bacteria</taxon>
        <taxon>Bacillati</taxon>
        <taxon>Bacillota</taxon>
        <taxon>Bacilli</taxon>
        <taxon>Bacillales</taxon>
        <taxon>Bacillaceae</taxon>
        <taxon>Bacillus</taxon>
    </lineage>
</organism>
<evidence type="ECO:0000313" key="3">
    <source>
        <dbReference type="Proteomes" id="UP000031978"/>
    </source>
</evidence>
<evidence type="ECO:0000313" key="2">
    <source>
        <dbReference type="EMBL" id="KIL12103.1"/>
    </source>
</evidence>
<dbReference type="AlphaFoldDB" id="A0AB34QR24"/>
<proteinExistence type="predicted"/>
<comment type="caution">
    <text evidence="2">The sequence shown here is derived from an EMBL/GenBank/DDBJ whole genome shotgun (WGS) entry which is preliminary data.</text>
</comment>
<gene>
    <name evidence="2" type="ORF">B4127_1434</name>
</gene>
<dbReference type="EMBL" id="JXCL01000040">
    <property type="protein sequence ID" value="KIL12103.1"/>
    <property type="molecule type" value="Genomic_DNA"/>
</dbReference>
<keyword evidence="1" id="KW-0732">Signal</keyword>
<feature type="signal peptide" evidence="1">
    <location>
        <begin position="1"/>
        <end position="27"/>
    </location>
</feature>
<evidence type="ECO:0000256" key="1">
    <source>
        <dbReference type="SAM" id="SignalP"/>
    </source>
</evidence>
<feature type="chain" id="PRO_5044276707" evidence="1">
    <location>
        <begin position="28"/>
        <end position="168"/>
    </location>
</feature>
<dbReference type="RefSeq" id="WP_003211709.1">
    <property type="nucleotide sequence ID" value="NZ_CP046130.1"/>
</dbReference>
<dbReference type="Proteomes" id="UP000031978">
    <property type="component" value="Unassembled WGS sequence"/>
</dbReference>
<protein>
    <submittedName>
        <fullName evidence="2">Uncharacterized protein</fullName>
    </submittedName>
</protein>
<name>A0AB34QR24_BACPU</name>
<sequence length="168" mass="18565">MKNLSTSKGLLLSMVAGVSFLTVTPFAEANAAKALEKEQSYSYSSVKSSFDQSKEPTIDEIAQYWNLNEEETVKFKKTIQEFQEKENGEASVHGKFTSAIKAIKGAYDQLPKKLKVMIGGVTGLETILMTLEHYTGALEHGIYLGALKVTGNENAAWWVAKTIMLFVF</sequence>
<accession>A0AB34QR24</accession>